<feature type="transmembrane region" description="Helical" evidence="6">
    <location>
        <begin position="70"/>
        <end position="88"/>
    </location>
</feature>
<keyword evidence="3 6" id="KW-0812">Transmembrane</keyword>
<comment type="subcellular location">
    <subcellularLocation>
        <location evidence="1">Cell membrane</location>
        <topology evidence="1">Multi-pass membrane protein</topology>
    </subcellularLocation>
</comment>
<reference evidence="7 8" key="1">
    <citation type="submission" date="2020-06" db="EMBL/GenBank/DDBJ databases">
        <title>Draft genome of Uliginosibacterium sp. IMCC34675.</title>
        <authorList>
            <person name="Song J."/>
        </authorList>
    </citation>
    <scope>NUCLEOTIDE SEQUENCE [LARGE SCALE GENOMIC DNA]</scope>
    <source>
        <strain evidence="7 8">IMCC34675</strain>
    </source>
</reference>
<dbReference type="RefSeq" id="WP_170021256.1">
    <property type="nucleotide sequence ID" value="NZ_JABCSC020000001.1"/>
</dbReference>
<feature type="transmembrane region" description="Helical" evidence="6">
    <location>
        <begin position="12"/>
        <end position="29"/>
    </location>
</feature>
<feature type="transmembrane region" description="Helical" evidence="6">
    <location>
        <begin position="35"/>
        <end position="58"/>
    </location>
</feature>
<evidence type="ECO:0000256" key="4">
    <source>
        <dbReference type="ARBA" id="ARBA00022989"/>
    </source>
</evidence>
<keyword evidence="4 6" id="KW-1133">Transmembrane helix</keyword>
<name>A0ABX2IKG1_9RHOO</name>
<evidence type="ECO:0000256" key="1">
    <source>
        <dbReference type="ARBA" id="ARBA00004651"/>
    </source>
</evidence>
<dbReference type="PANTHER" id="PTHR33931">
    <property type="entry name" value="HOLIN-LIKE PROTEIN CIDA-RELATED"/>
    <property type="match status" value="1"/>
</dbReference>
<keyword evidence="5 6" id="KW-0472">Membrane</keyword>
<evidence type="ECO:0000313" key="7">
    <source>
        <dbReference type="EMBL" id="NSL54821.1"/>
    </source>
</evidence>
<protein>
    <submittedName>
        <fullName evidence="7">CidA/LrgA family protein</fullName>
    </submittedName>
</protein>
<accession>A0ABX2IKG1</accession>
<organism evidence="7 8">
    <name type="scientific">Uliginosibacterium aquaticum</name>
    <dbReference type="NCBI Taxonomy" id="2731212"/>
    <lineage>
        <taxon>Bacteria</taxon>
        <taxon>Pseudomonadati</taxon>
        <taxon>Pseudomonadota</taxon>
        <taxon>Betaproteobacteria</taxon>
        <taxon>Rhodocyclales</taxon>
        <taxon>Zoogloeaceae</taxon>
        <taxon>Uliginosibacterium</taxon>
    </lineage>
</organism>
<sequence>MPALPPHLHQFCRTLLQIGLLILIWLAAIELSSTWLHGLPPTVTGIALALVLLGLGLLRREWLADGAGWLLREMLLFFIPVVIAVLQYRDALDGKLLTILLVIVGSTACVMVATALAVDLAWRLEARWRREGLSTVPEDKP</sequence>
<evidence type="ECO:0000256" key="6">
    <source>
        <dbReference type="SAM" id="Phobius"/>
    </source>
</evidence>
<evidence type="ECO:0000256" key="5">
    <source>
        <dbReference type="ARBA" id="ARBA00023136"/>
    </source>
</evidence>
<dbReference type="EMBL" id="JABCSC020000001">
    <property type="protein sequence ID" value="NSL54821.1"/>
    <property type="molecule type" value="Genomic_DNA"/>
</dbReference>
<comment type="caution">
    <text evidence="7">The sequence shown here is derived from an EMBL/GenBank/DDBJ whole genome shotgun (WGS) entry which is preliminary data.</text>
</comment>
<feature type="transmembrane region" description="Helical" evidence="6">
    <location>
        <begin position="100"/>
        <end position="122"/>
    </location>
</feature>
<keyword evidence="8" id="KW-1185">Reference proteome</keyword>
<dbReference type="Pfam" id="PF03788">
    <property type="entry name" value="LrgA"/>
    <property type="match status" value="1"/>
</dbReference>
<dbReference type="PANTHER" id="PTHR33931:SF2">
    <property type="entry name" value="HOLIN-LIKE PROTEIN CIDA"/>
    <property type="match status" value="1"/>
</dbReference>
<gene>
    <name evidence="7" type="ORF">HJ583_007275</name>
</gene>
<evidence type="ECO:0000313" key="8">
    <source>
        <dbReference type="Proteomes" id="UP000778523"/>
    </source>
</evidence>
<proteinExistence type="predicted"/>
<evidence type="ECO:0000256" key="3">
    <source>
        <dbReference type="ARBA" id="ARBA00022692"/>
    </source>
</evidence>
<dbReference type="Proteomes" id="UP000778523">
    <property type="component" value="Unassembled WGS sequence"/>
</dbReference>
<keyword evidence="2" id="KW-1003">Cell membrane</keyword>
<dbReference type="InterPro" id="IPR005538">
    <property type="entry name" value="LrgA/CidA"/>
</dbReference>
<evidence type="ECO:0000256" key="2">
    <source>
        <dbReference type="ARBA" id="ARBA00022475"/>
    </source>
</evidence>